<evidence type="ECO:0008006" key="4">
    <source>
        <dbReference type="Google" id="ProtNLM"/>
    </source>
</evidence>
<dbReference type="PANTHER" id="PTHR42928:SF5">
    <property type="entry name" value="BLR1237 PROTEIN"/>
    <property type="match status" value="1"/>
</dbReference>
<dbReference type="PIRSF" id="PIRSF017082">
    <property type="entry name" value="YflP"/>
    <property type="match status" value="1"/>
</dbReference>
<evidence type="ECO:0000256" key="1">
    <source>
        <dbReference type="ARBA" id="ARBA00006987"/>
    </source>
</evidence>
<dbReference type="Proteomes" id="UP000239477">
    <property type="component" value="Chromosome"/>
</dbReference>
<proteinExistence type="inferred from homology"/>
<dbReference type="Pfam" id="PF03401">
    <property type="entry name" value="TctC"/>
    <property type="match status" value="1"/>
</dbReference>
<dbReference type="SUPFAM" id="SSF53850">
    <property type="entry name" value="Periplasmic binding protein-like II"/>
    <property type="match status" value="1"/>
</dbReference>
<dbReference type="OrthoDB" id="8678477at2"/>
<sequence length="340" mass="35861">MRHIPTPDRDRRRFLAGAACLGAMAGAGAAGLLAPGLARAADYPQRPITFICPWPVGGTADQSMRALCQVASGVLGQSIVVENRAGASGMIGTKSLSQAQPDGYTIGQIPISVARFSQLGLLQLDPRSELTYLARTSGQTFGIAVLASSPFKTLQEVVAYAKANPGKLTYGHAGIGGATHVGMEEFAMTAGVRFNAIAYKGGAAALQDVLGGQIDLLADSSSWAPHVEAGKLRLLATWGESRASRFKDAPTLKELGYDVVVEAPNGIGAPKGLDPAVERKLREAFRTAVKSDAFKQVADRIDAPVMYLDGPDYQAYVASVYTQETALIARLKLKEMLQKG</sequence>
<name>A0A2S0I858_9BURK</name>
<reference evidence="2 3" key="1">
    <citation type="submission" date="2017-09" db="EMBL/GenBank/DDBJ databases">
        <title>Genomic, metabolic, and phenotypic characteristics of bacterial isolates from the natural microbiome of the model nematode Caenorhabditis elegans.</title>
        <authorList>
            <person name="Zimmermann J."/>
            <person name="Obeng N."/>
            <person name="Yang W."/>
            <person name="Obeng O."/>
            <person name="Kissoyan K."/>
            <person name="Pees B."/>
            <person name="Dirksen P."/>
            <person name="Hoppner M."/>
            <person name="Franke A."/>
            <person name="Rosenstiel P."/>
            <person name="Leippe M."/>
            <person name="Dierking K."/>
            <person name="Kaleta C."/>
            <person name="Schulenburg H."/>
        </authorList>
    </citation>
    <scope>NUCLEOTIDE SEQUENCE [LARGE SCALE GENOMIC DNA]</scope>
    <source>
        <strain evidence="2 3">MYb73</strain>
    </source>
</reference>
<comment type="similarity">
    <text evidence="1">Belongs to the UPF0065 (bug) family.</text>
</comment>
<dbReference type="EMBL" id="CP023270">
    <property type="protein sequence ID" value="AVJ28211.1"/>
    <property type="molecule type" value="Genomic_DNA"/>
</dbReference>
<keyword evidence="3" id="KW-1185">Reference proteome</keyword>
<evidence type="ECO:0000313" key="3">
    <source>
        <dbReference type="Proteomes" id="UP000239477"/>
    </source>
</evidence>
<dbReference type="Gene3D" id="3.40.190.10">
    <property type="entry name" value="Periplasmic binding protein-like II"/>
    <property type="match status" value="1"/>
</dbReference>
<dbReference type="InterPro" id="IPR042100">
    <property type="entry name" value="Bug_dom1"/>
</dbReference>
<evidence type="ECO:0000313" key="2">
    <source>
        <dbReference type="EMBL" id="AVJ28211.1"/>
    </source>
</evidence>
<dbReference type="CDD" id="cd07012">
    <property type="entry name" value="PBP2_Bug_TTT"/>
    <property type="match status" value="1"/>
</dbReference>
<organism evidence="2 3">
    <name type="scientific">Achromobacter spanius</name>
    <dbReference type="NCBI Taxonomy" id="217203"/>
    <lineage>
        <taxon>Bacteria</taxon>
        <taxon>Pseudomonadati</taxon>
        <taxon>Pseudomonadota</taxon>
        <taxon>Betaproteobacteria</taxon>
        <taxon>Burkholderiales</taxon>
        <taxon>Alcaligenaceae</taxon>
        <taxon>Achromobacter</taxon>
    </lineage>
</organism>
<dbReference type="InterPro" id="IPR006311">
    <property type="entry name" value="TAT_signal"/>
</dbReference>
<protein>
    <recommendedName>
        <fullName evidence="4">Tripartite tricarboxylate transporter substrate binding protein</fullName>
    </recommendedName>
</protein>
<dbReference type="RefSeq" id="WP_105239016.1">
    <property type="nucleotide sequence ID" value="NZ_CP023270.1"/>
</dbReference>
<gene>
    <name evidence="2" type="ORF">CLM73_14425</name>
</gene>
<dbReference type="InterPro" id="IPR005064">
    <property type="entry name" value="BUG"/>
</dbReference>
<dbReference type="PROSITE" id="PS51318">
    <property type="entry name" value="TAT"/>
    <property type="match status" value="1"/>
</dbReference>
<accession>A0A2S0I858</accession>
<dbReference type="Gene3D" id="3.40.190.150">
    <property type="entry name" value="Bordetella uptake gene, domain 1"/>
    <property type="match status" value="1"/>
</dbReference>
<dbReference type="PANTHER" id="PTHR42928">
    <property type="entry name" value="TRICARBOXYLATE-BINDING PROTEIN"/>
    <property type="match status" value="1"/>
</dbReference>
<dbReference type="AlphaFoldDB" id="A0A2S0I858"/>